<evidence type="ECO:0000313" key="2">
    <source>
        <dbReference type="Proteomes" id="UP001597371"/>
    </source>
</evidence>
<dbReference type="EMBL" id="JBHUIJ010000002">
    <property type="protein sequence ID" value="MFD2235921.1"/>
    <property type="molecule type" value="Genomic_DNA"/>
</dbReference>
<dbReference type="Proteomes" id="UP001597371">
    <property type="component" value="Unassembled WGS sequence"/>
</dbReference>
<gene>
    <name evidence="1" type="ORF">ACFSKQ_00395</name>
</gene>
<evidence type="ECO:0000313" key="1">
    <source>
        <dbReference type="EMBL" id="MFD2235921.1"/>
    </source>
</evidence>
<comment type="caution">
    <text evidence="1">The sequence shown here is derived from an EMBL/GenBank/DDBJ whole genome shotgun (WGS) entry which is preliminary data.</text>
</comment>
<organism evidence="1 2">
    <name type="scientific">Aureimonas populi</name>
    <dbReference type="NCBI Taxonomy" id="1701758"/>
    <lineage>
        <taxon>Bacteria</taxon>
        <taxon>Pseudomonadati</taxon>
        <taxon>Pseudomonadota</taxon>
        <taxon>Alphaproteobacteria</taxon>
        <taxon>Hyphomicrobiales</taxon>
        <taxon>Aurantimonadaceae</taxon>
        <taxon>Aureimonas</taxon>
    </lineage>
</organism>
<keyword evidence="2" id="KW-1185">Reference proteome</keyword>
<accession>A0ABW5CG61</accession>
<sequence length="65" mass="7763">MNWRSLFRCKPDPIREAQQRHEERTIERERGNLRNQIQSIHSHSRRLTVMAGTLALKGSYDDESR</sequence>
<protein>
    <submittedName>
        <fullName evidence="1">Uncharacterized protein</fullName>
    </submittedName>
</protein>
<dbReference type="RefSeq" id="WP_209736131.1">
    <property type="nucleotide sequence ID" value="NZ_CP072611.1"/>
</dbReference>
<reference evidence="2" key="1">
    <citation type="journal article" date="2019" name="Int. J. Syst. Evol. Microbiol.">
        <title>The Global Catalogue of Microorganisms (GCM) 10K type strain sequencing project: providing services to taxonomists for standard genome sequencing and annotation.</title>
        <authorList>
            <consortium name="The Broad Institute Genomics Platform"/>
            <consortium name="The Broad Institute Genome Sequencing Center for Infectious Disease"/>
            <person name="Wu L."/>
            <person name="Ma J."/>
        </authorList>
    </citation>
    <scope>NUCLEOTIDE SEQUENCE [LARGE SCALE GENOMIC DNA]</scope>
    <source>
        <strain evidence="2">ZS-35-S2</strain>
    </source>
</reference>
<name>A0ABW5CG61_9HYPH</name>
<proteinExistence type="predicted"/>